<dbReference type="PANTHER" id="PTHR23167">
    <property type="entry name" value="CALPONIN HOMOLOGY DOMAIN-CONTAINING PROTEIN DDB_G0272472-RELATED"/>
    <property type="match status" value="1"/>
</dbReference>
<evidence type="ECO:0000256" key="4">
    <source>
        <dbReference type="ARBA" id="ARBA00022753"/>
    </source>
</evidence>
<feature type="region of interest" description="Disordered" evidence="10">
    <location>
        <begin position="336"/>
        <end position="532"/>
    </location>
</feature>
<dbReference type="FunFam" id="1.10.418.10:FF:000023">
    <property type="entry name" value="EH domain-binding protein 1 isoform X1"/>
    <property type="match status" value="1"/>
</dbReference>
<dbReference type="PANTHER" id="PTHR23167:SF89">
    <property type="entry name" value="MICAL-LIKE PROTEIN 1"/>
    <property type="match status" value="1"/>
</dbReference>
<dbReference type="PROSITE" id="PS50023">
    <property type="entry name" value="LIM_DOMAIN_2"/>
    <property type="match status" value="1"/>
</dbReference>
<keyword evidence="4" id="KW-0967">Endosome</keyword>
<evidence type="ECO:0000256" key="9">
    <source>
        <dbReference type="SAM" id="Coils"/>
    </source>
</evidence>
<evidence type="ECO:0000256" key="8">
    <source>
        <dbReference type="PROSITE-ProRule" id="PRU00125"/>
    </source>
</evidence>
<comment type="subcellular location">
    <subcellularLocation>
        <location evidence="1">Endosome</location>
    </subcellularLocation>
</comment>
<feature type="compositionally biased region" description="Acidic residues" evidence="10">
    <location>
        <begin position="372"/>
        <end position="383"/>
    </location>
</feature>
<dbReference type="RefSeq" id="XP_017272095.1">
    <property type="nucleotide sequence ID" value="XM_017416606.1"/>
</dbReference>
<feature type="domain" description="LIM zinc-binding" evidence="12">
    <location>
        <begin position="150"/>
        <end position="212"/>
    </location>
</feature>
<dbReference type="AlphaFoldDB" id="A0A3Q3B4X8"/>
<keyword evidence="7 9" id="KW-0175">Coiled coil</keyword>
<evidence type="ECO:0000259" key="13">
    <source>
        <dbReference type="PROSITE" id="PS51848"/>
    </source>
</evidence>
<evidence type="ECO:0000256" key="3">
    <source>
        <dbReference type="ARBA" id="ARBA00022723"/>
    </source>
</evidence>
<reference evidence="14" key="2">
    <citation type="submission" date="2025-09" db="UniProtKB">
        <authorList>
            <consortium name="Ensembl"/>
        </authorList>
    </citation>
    <scope>IDENTIFICATION</scope>
</reference>
<dbReference type="Pfam" id="PF00307">
    <property type="entry name" value="CH"/>
    <property type="match status" value="1"/>
</dbReference>
<feature type="compositionally biased region" description="Polar residues" evidence="10">
    <location>
        <begin position="352"/>
        <end position="361"/>
    </location>
</feature>
<dbReference type="OrthoDB" id="8062037at2759"/>
<feature type="compositionally biased region" description="Low complexity" evidence="10">
    <location>
        <begin position="510"/>
        <end position="521"/>
    </location>
</feature>
<keyword evidence="3 8" id="KW-0479">Metal-binding</keyword>
<evidence type="ECO:0000259" key="11">
    <source>
        <dbReference type="PROSITE" id="PS50021"/>
    </source>
</evidence>
<evidence type="ECO:0000256" key="10">
    <source>
        <dbReference type="SAM" id="MobiDB-lite"/>
    </source>
</evidence>
<dbReference type="Gene3D" id="1.10.418.10">
    <property type="entry name" value="Calponin-like domain"/>
    <property type="match status" value="1"/>
</dbReference>
<evidence type="ECO:0000256" key="7">
    <source>
        <dbReference type="ARBA" id="ARBA00023054"/>
    </source>
</evidence>
<dbReference type="InterPro" id="IPR022735">
    <property type="entry name" value="bMERB_dom"/>
</dbReference>
<evidence type="ECO:0000256" key="6">
    <source>
        <dbReference type="ARBA" id="ARBA00023038"/>
    </source>
</evidence>
<dbReference type="Ensembl" id="ENSKMAT00000019437.1">
    <property type="protein sequence ID" value="ENSKMAP00000019174.1"/>
    <property type="gene ID" value="ENSKMAG00000014258.1"/>
</dbReference>
<evidence type="ECO:0000313" key="14">
    <source>
        <dbReference type="Ensembl" id="ENSKMAP00000019174.1"/>
    </source>
</evidence>
<dbReference type="InterPro" id="IPR001781">
    <property type="entry name" value="Znf_LIM"/>
</dbReference>
<dbReference type="InterPro" id="IPR050540">
    <property type="entry name" value="F-actin_Monoox_Mical"/>
</dbReference>
<sequence>MASPKTLLEWCRVTCANYPGVDIKDMSSSFRDGLAFCAIIHKHRPDLIDFSSLSKDDGYQNNKLAFEVAETKLGIAALLEPKELLSARAPDCLSVITYVSQFYYFFNRKACAFPSRSRSSHGTKSNKTFKGLTDVETGGEERCPQTRSAPLCDSCFTPVHLIQRRLSAGKVYHRSCFRCKICASSLLFDSCTHGSVPSSLFCADHVRDAQTPPADLSQHVRPAGSQPGCRFQTGHSGLYSLDGSAITSVPRYARAAASRNEPARTPTQTPPVPAARKSLDSSSDPVPAPRIRTAQTTSGSSAAENQCKSPPGSSYIPKVKPSHPWMALVHPGPWTQLPPAPPPVPSSRSKSTSNVLGSSNRPRVPAPPNPFEEVEVEDSDGEPESSVAVVRPENSEDTRDGVGSSDTEEPIAYSEQDAGKTPDQQLPPKTPPSEGEGHEDASPGPAEGEAGVPDTEGRSAQTGAKEAAAGFYSPSARKHNLPRSLSVPAITSEHHQTNSVSAGRQEANDSVTSSDSKSLSSPRGPAPSHGFPLIRRKVQSDQYICMNELQKQKRELDGCLEELERRGVELERNIRDGKGEDQRLTEWIALFHERHVTLHKDKDLVYLIKQQKLEDRQEDVEYELRCLLNKPERDWSQEDRSREQQLMEELVTIIEQRNQIISSLDQDMQREKDGDVFWENQISDKNFQKGGVIKLKKSKGLFKMEKCVRI</sequence>
<feature type="compositionally biased region" description="Polar residues" evidence="10">
    <location>
        <begin position="293"/>
        <end position="312"/>
    </location>
</feature>
<dbReference type="GeneTree" id="ENSGT00940000156057"/>
<dbReference type="STRING" id="37003.ENSKMAP00000019174"/>
<name>A0A3Q3B4X8_KRYMA</name>
<dbReference type="InterPro" id="IPR036872">
    <property type="entry name" value="CH_dom_sf"/>
</dbReference>
<dbReference type="SUPFAM" id="SSF47576">
    <property type="entry name" value="Calponin-homology domain, CH-domain"/>
    <property type="match status" value="1"/>
</dbReference>
<dbReference type="PROSITE" id="PS00478">
    <property type="entry name" value="LIM_DOMAIN_1"/>
    <property type="match status" value="1"/>
</dbReference>
<dbReference type="Pfam" id="PF12130">
    <property type="entry name" value="bMERB_dom"/>
    <property type="match status" value="1"/>
</dbReference>
<dbReference type="GO" id="GO:0046872">
    <property type="term" value="F:metal ion binding"/>
    <property type="evidence" value="ECO:0007669"/>
    <property type="project" value="UniProtKB-KW"/>
</dbReference>
<feature type="compositionally biased region" description="Pro residues" evidence="10">
    <location>
        <begin position="336"/>
        <end position="345"/>
    </location>
</feature>
<dbReference type="Gene3D" id="2.10.110.10">
    <property type="entry name" value="Cysteine Rich Protein"/>
    <property type="match status" value="1"/>
</dbReference>
<dbReference type="PROSITE" id="PS50021">
    <property type="entry name" value="CH"/>
    <property type="match status" value="1"/>
</dbReference>
<evidence type="ECO:0000313" key="15">
    <source>
        <dbReference type="Proteomes" id="UP000264800"/>
    </source>
</evidence>
<feature type="coiled-coil region" evidence="9">
    <location>
        <begin position="546"/>
        <end position="580"/>
    </location>
</feature>
<evidence type="ECO:0000256" key="2">
    <source>
        <dbReference type="ARBA" id="ARBA00022553"/>
    </source>
</evidence>
<dbReference type="SMART" id="SM00033">
    <property type="entry name" value="CH"/>
    <property type="match status" value="1"/>
</dbReference>
<organism evidence="14 15">
    <name type="scientific">Kryptolebias marmoratus</name>
    <name type="common">Mangrove killifish</name>
    <name type="synonym">Rivulus marmoratus</name>
    <dbReference type="NCBI Taxonomy" id="37003"/>
    <lineage>
        <taxon>Eukaryota</taxon>
        <taxon>Metazoa</taxon>
        <taxon>Chordata</taxon>
        <taxon>Craniata</taxon>
        <taxon>Vertebrata</taxon>
        <taxon>Euteleostomi</taxon>
        <taxon>Actinopterygii</taxon>
        <taxon>Neopterygii</taxon>
        <taxon>Teleostei</taxon>
        <taxon>Neoteleostei</taxon>
        <taxon>Acanthomorphata</taxon>
        <taxon>Ovalentaria</taxon>
        <taxon>Atherinomorphae</taxon>
        <taxon>Cyprinodontiformes</taxon>
        <taxon>Rivulidae</taxon>
        <taxon>Kryptolebias</taxon>
    </lineage>
</organism>
<feature type="domain" description="Calponin-homology (CH)" evidence="11">
    <location>
        <begin position="1"/>
        <end position="107"/>
    </location>
</feature>
<dbReference type="InterPro" id="IPR001715">
    <property type="entry name" value="CH_dom"/>
</dbReference>
<feature type="region of interest" description="Disordered" evidence="10">
    <location>
        <begin position="253"/>
        <end position="318"/>
    </location>
</feature>
<evidence type="ECO:0000256" key="5">
    <source>
        <dbReference type="ARBA" id="ARBA00022833"/>
    </source>
</evidence>
<dbReference type="GeneID" id="108236137"/>
<evidence type="ECO:0000259" key="12">
    <source>
        <dbReference type="PROSITE" id="PS50023"/>
    </source>
</evidence>
<proteinExistence type="predicted"/>
<dbReference type="Proteomes" id="UP000264800">
    <property type="component" value="Unplaced"/>
</dbReference>
<dbReference type="SMART" id="SM01203">
    <property type="entry name" value="DUF3585"/>
    <property type="match status" value="1"/>
</dbReference>
<dbReference type="GO" id="GO:0005768">
    <property type="term" value="C:endosome"/>
    <property type="evidence" value="ECO:0007669"/>
    <property type="project" value="UniProtKB-SubCell"/>
</dbReference>
<dbReference type="PROSITE" id="PS51848">
    <property type="entry name" value="BMERB"/>
    <property type="match status" value="1"/>
</dbReference>
<feature type="domain" description="BMERB" evidence="13">
    <location>
        <begin position="535"/>
        <end position="680"/>
    </location>
</feature>
<keyword evidence="5 8" id="KW-0862">Zinc</keyword>
<reference evidence="14" key="1">
    <citation type="submission" date="2025-08" db="UniProtKB">
        <authorList>
            <consortium name="Ensembl"/>
        </authorList>
    </citation>
    <scope>IDENTIFICATION</scope>
</reference>
<dbReference type="OMA" id="PWMAIVH"/>
<dbReference type="SMART" id="SM00132">
    <property type="entry name" value="LIM"/>
    <property type="match status" value="1"/>
</dbReference>
<keyword evidence="15" id="KW-1185">Reference proteome</keyword>
<keyword evidence="6 8" id="KW-0440">LIM domain</keyword>
<protein>
    <submittedName>
        <fullName evidence="14">MICAL like 1b, duplicate 2</fullName>
    </submittedName>
</protein>
<keyword evidence="2" id="KW-0597">Phosphoprotein</keyword>
<evidence type="ECO:0000256" key="1">
    <source>
        <dbReference type="ARBA" id="ARBA00004177"/>
    </source>
</evidence>
<accession>A0A3Q3B4X8</accession>